<dbReference type="InterPro" id="IPR024935">
    <property type="entry name" value="Rubredoxin_dom"/>
</dbReference>
<dbReference type="SUPFAM" id="SSF57802">
    <property type="entry name" value="Rubredoxin-like"/>
    <property type="match status" value="2"/>
</dbReference>
<feature type="domain" description="Rubredoxin-like" evidence="8">
    <location>
        <begin position="1"/>
        <end position="52"/>
    </location>
</feature>
<dbReference type="RefSeq" id="WP_371387156.1">
    <property type="nucleotide sequence ID" value="NZ_JBGLYH010000037.1"/>
</dbReference>
<comment type="function">
    <text evidence="2">Rubredoxin is a small nonheme, iron protein lacking acid-labile sulfide. Its single Fe, chelated to 4 Cys, functions as an electron acceptor and may also stabilize the conformation of the molecule.</text>
</comment>
<dbReference type="Gene3D" id="2.20.28.10">
    <property type="match status" value="2"/>
</dbReference>
<dbReference type="PANTHER" id="PTHR47627:SF1">
    <property type="entry name" value="RUBREDOXIN-1-RELATED"/>
    <property type="match status" value="1"/>
</dbReference>
<evidence type="ECO:0000256" key="3">
    <source>
        <dbReference type="ARBA" id="ARBA00022448"/>
    </source>
</evidence>
<dbReference type="PROSITE" id="PS00202">
    <property type="entry name" value="RUBREDOXIN"/>
    <property type="match status" value="2"/>
</dbReference>
<evidence type="ECO:0000313" key="9">
    <source>
        <dbReference type="EMBL" id="MEZ7197644.1"/>
    </source>
</evidence>
<dbReference type="PRINTS" id="PR00163">
    <property type="entry name" value="RUBREDOXIN"/>
</dbReference>
<comment type="similarity">
    <text evidence="7">Belongs to the rubredoxin family.</text>
</comment>
<dbReference type="InterPro" id="IPR018527">
    <property type="entry name" value="Rubredoxin_Fe_BS"/>
</dbReference>
<dbReference type="InterPro" id="IPR024934">
    <property type="entry name" value="Rubredoxin-like_dom"/>
</dbReference>
<dbReference type="Proteomes" id="UP001568698">
    <property type="component" value="Unassembled WGS sequence"/>
</dbReference>
<dbReference type="EMBL" id="JBGLYH010000037">
    <property type="protein sequence ID" value="MEZ7197644.1"/>
    <property type="molecule type" value="Genomic_DNA"/>
</dbReference>
<keyword evidence="10" id="KW-1185">Reference proteome</keyword>
<evidence type="ECO:0000256" key="6">
    <source>
        <dbReference type="ARBA" id="ARBA00023004"/>
    </source>
</evidence>
<evidence type="ECO:0000259" key="8">
    <source>
        <dbReference type="PROSITE" id="PS50903"/>
    </source>
</evidence>
<evidence type="ECO:0000256" key="7">
    <source>
        <dbReference type="RuleBase" id="RU003820"/>
    </source>
</evidence>
<keyword evidence="3" id="KW-0813">Transport</keyword>
<keyword evidence="4 7" id="KW-0479">Metal-binding</keyword>
<evidence type="ECO:0000256" key="2">
    <source>
        <dbReference type="ARBA" id="ARBA00002360"/>
    </source>
</evidence>
<proteinExistence type="inferred from homology"/>
<dbReference type="InterPro" id="IPR050526">
    <property type="entry name" value="Rubredoxin_ET"/>
</dbReference>
<evidence type="ECO:0000256" key="5">
    <source>
        <dbReference type="ARBA" id="ARBA00022982"/>
    </source>
</evidence>
<evidence type="ECO:0000256" key="1">
    <source>
        <dbReference type="ARBA" id="ARBA00001965"/>
    </source>
</evidence>
<keyword evidence="6 7" id="KW-0408">Iron</keyword>
<dbReference type="PANTHER" id="PTHR47627">
    <property type="entry name" value="RUBREDOXIN"/>
    <property type="match status" value="1"/>
</dbReference>
<organism evidence="9 10">
    <name type="scientific">Pseudodesulfovibrio karagichevae</name>
    <dbReference type="NCBI Taxonomy" id="3239305"/>
    <lineage>
        <taxon>Bacteria</taxon>
        <taxon>Pseudomonadati</taxon>
        <taxon>Thermodesulfobacteriota</taxon>
        <taxon>Desulfovibrionia</taxon>
        <taxon>Desulfovibrionales</taxon>
        <taxon>Desulfovibrionaceae</taxon>
    </lineage>
</organism>
<protein>
    <recommendedName>
        <fullName evidence="7">Rubredoxin</fullName>
    </recommendedName>
</protein>
<dbReference type="PROSITE" id="PS50903">
    <property type="entry name" value="RUBREDOXIN_LIKE"/>
    <property type="match status" value="2"/>
</dbReference>
<reference evidence="9 10" key="1">
    <citation type="submission" date="2024-08" db="EMBL/GenBank/DDBJ databases">
        <title>Sulfate-reducing bacteria isolated from formation water of the oil field in Kazakhstan and description of Pseudodesulfovibrio sp.</title>
        <authorList>
            <person name="Bidzhieva S.K."/>
            <person name="Tourova T.P."/>
            <person name="Grouzdev D.S."/>
            <person name="Beletsky A.V."/>
            <person name="Sokolova D.S."/>
            <person name="Samigullina S.R."/>
            <person name="Poltaraus A.B."/>
            <person name="Avtukh A.N."/>
            <person name="Tereshina V.M."/>
            <person name="Zhaparov N.S."/>
            <person name="Mardanov A.V."/>
            <person name="Nazina T.N."/>
        </authorList>
    </citation>
    <scope>NUCLEOTIDE SEQUENCE [LARGE SCALE GENOMIC DNA]</scope>
    <source>
        <strain evidence="9 10">9FUS</strain>
    </source>
</reference>
<sequence>MSRYVCLVCGYVYDQKDGDPDSGTPPGTDFNALPEDWRCPECGADRGNFGQDGVPWSGGPEVATAWRAEDSPVEDRGQSKRTYGFEDHNYECACGYLYLPVEGEPRSGIPPETRFSDLPEDWVCPECGSPQEDFRVI</sequence>
<gene>
    <name evidence="9" type="ORF">AB6M95_12840</name>
</gene>
<evidence type="ECO:0000313" key="10">
    <source>
        <dbReference type="Proteomes" id="UP001568698"/>
    </source>
</evidence>
<accession>A0ABV4K3V2</accession>
<dbReference type="Pfam" id="PF00301">
    <property type="entry name" value="Rubredoxin"/>
    <property type="match status" value="2"/>
</dbReference>
<comment type="cofactor">
    <cofactor evidence="1 7">
        <name>Fe(3+)</name>
        <dbReference type="ChEBI" id="CHEBI:29034"/>
    </cofactor>
</comment>
<dbReference type="CDD" id="cd00730">
    <property type="entry name" value="rubredoxin"/>
    <property type="match status" value="2"/>
</dbReference>
<evidence type="ECO:0000256" key="4">
    <source>
        <dbReference type="ARBA" id="ARBA00022723"/>
    </source>
</evidence>
<feature type="domain" description="Rubredoxin-like" evidence="8">
    <location>
        <begin position="94"/>
        <end position="137"/>
    </location>
</feature>
<comment type="caution">
    <text evidence="9">The sequence shown here is derived from an EMBL/GenBank/DDBJ whole genome shotgun (WGS) entry which is preliminary data.</text>
</comment>
<keyword evidence="5 7" id="KW-0249">Electron transport</keyword>
<name>A0ABV4K3V2_9BACT</name>